<dbReference type="STRING" id="504472.Slin_1123"/>
<reference evidence="1 2" key="1">
    <citation type="journal article" date="2010" name="Stand. Genomic Sci.">
        <title>Complete genome sequence of Spirosoma linguale type strain (1).</title>
        <authorList>
            <person name="Lail K."/>
            <person name="Sikorski J."/>
            <person name="Saunders E."/>
            <person name="Lapidus A."/>
            <person name="Glavina Del Rio T."/>
            <person name="Copeland A."/>
            <person name="Tice H."/>
            <person name="Cheng J.-F."/>
            <person name="Lucas S."/>
            <person name="Nolan M."/>
            <person name="Bruce D."/>
            <person name="Goodwin L."/>
            <person name="Pitluck S."/>
            <person name="Ivanova N."/>
            <person name="Mavromatis K."/>
            <person name="Ovchinnikova G."/>
            <person name="Pati A."/>
            <person name="Chen A."/>
            <person name="Palaniappan K."/>
            <person name="Land M."/>
            <person name="Hauser L."/>
            <person name="Chang Y.-J."/>
            <person name="Jeffries C.D."/>
            <person name="Chain P."/>
            <person name="Brettin T."/>
            <person name="Detter J.C."/>
            <person name="Schuetze A."/>
            <person name="Rohde M."/>
            <person name="Tindall B.J."/>
            <person name="Goeker M."/>
            <person name="Bristow J."/>
            <person name="Eisen J.A."/>
            <person name="Markowitz V."/>
            <person name="Hugenholtz P."/>
            <person name="Kyrpides N.C."/>
            <person name="Klenk H.-P."/>
            <person name="Chen F."/>
        </authorList>
    </citation>
    <scope>NUCLEOTIDE SEQUENCE [LARGE SCALE GENOMIC DNA]</scope>
    <source>
        <strain evidence="2">ATCC 33905 / DSM 74 / LMG 10896 / Claus 1</strain>
    </source>
</reference>
<sequence>MKTSHILLALLTIITLSGMVATDVLLKQQYDKLDWSDPYQDFDHRALPAAKHLVIEAAPISEIIVEPSKDSAQAMMWPNMANSFRTRKQGDTLFVTFTMNYEGESRNPHDDIVYPLAPGLVLRLPDLQSLRIKNGRLTIRQFTPQQLAVSLQNTRLITDKLTVDGPFRLTSSQNSFAVLGADHYKSLATIVQDSSGVRLNDSEVDNFTKQVSPKAEVQLRGKALKWLK</sequence>
<accession>D2QK52</accession>
<dbReference type="HOGENOM" id="CLU_1214195_0_0_10"/>
<name>D2QK52_SPILD</name>
<protein>
    <submittedName>
        <fullName evidence="1">Uncharacterized protein</fullName>
    </submittedName>
</protein>
<keyword evidence="2" id="KW-1185">Reference proteome</keyword>
<dbReference type="RefSeq" id="WP_012925725.1">
    <property type="nucleotide sequence ID" value="NC_013730.1"/>
</dbReference>
<dbReference type="Proteomes" id="UP000002028">
    <property type="component" value="Chromosome"/>
</dbReference>
<dbReference type="KEGG" id="sli:Slin_1123"/>
<proteinExistence type="predicted"/>
<gene>
    <name evidence="1" type="ordered locus">Slin_1123</name>
</gene>
<dbReference type="AlphaFoldDB" id="D2QK52"/>
<evidence type="ECO:0000313" key="1">
    <source>
        <dbReference type="EMBL" id="ADB37174.1"/>
    </source>
</evidence>
<dbReference type="EMBL" id="CP001769">
    <property type="protein sequence ID" value="ADB37174.1"/>
    <property type="molecule type" value="Genomic_DNA"/>
</dbReference>
<evidence type="ECO:0000313" key="2">
    <source>
        <dbReference type="Proteomes" id="UP000002028"/>
    </source>
</evidence>
<organism evidence="1 2">
    <name type="scientific">Spirosoma linguale (strain ATCC 33905 / DSM 74 / LMG 10896 / Claus 1)</name>
    <dbReference type="NCBI Taxonomy" id="504472"/>
    <lineage>
        <taxon>Bacteria</taxon>
        <taxon>Pseudomonadati</taxon>
        <taxon>Bacteroidota</taxon>
        <taxon>Cytophagia</taxon>
        <taxon>Cytophagales</taxon>
        <taxon>Cytophagaceae</taxon>
        <taxon>Spirosoma</taxon>
    </lineage>
</organism>